<keyword evidence="4 7" id="KW-0812">Transmembrane</keyword>
<dbReference type="Proteomes" id="UP000462363">
    <property type="component" value="Unassembled WGS sequence"/>
</dbReference>
<dbReference type="SUPFAM" id="SSF161098">
    <property type="entry name" value="MetI-like"/>
    <property type="match status" value="1"/>
</dbReference>
<evidence type="ECO:0000313" key="9">
    <source>
        <dbReference type="EMBL" id="MSS40687.1"/>
    </source>
</evidence>
<keyword evidence="5 7" id="KW-1133">Transmembrane helix</keyword>
<dbReference type="Pfam" id="PF00528">
    <property type="entry name" value="BPD_transp_1"/>
    <property type="match status" value="1"/>
</dbReference>
<evidence type="ECO:0000256" key="7">
    <source>
        <dbReference type="RuleBase" id="RU363032"/>
    </source>
</evidence>
<keyword evidence="6 7" id="KW-0472">Membrane</keyword>
<keyword evidence="2 7" id="KW-0813">Transport</keyword>
<name>A0A844F9L7_CLOSV</name>
<dbReference type="PANTHER" id="PTHR30151">
    <property type="entry name" value="ALKANE SULFONATE ABC TRANSPORTER-RELATED, MEMBRANE SUBUNIT"/>
    <property type="match status" value="1"/>
</dbReference>
<dbReference type="GO" id="GO:0005886">
    <property type="term" value="C:plasma membrane"/>
    <property type="evidence" value="ECO:0007669"/>
    <property type="project" value="UniProtKB-SubCell"/>
</dbReference>
<evidence type="ECO:0000256" key="4">
    <source>
        <dbReference type="ARBA" id="ARBA00022692"/>
    </source>
</evidence>
<feature type="domain" description="ABC transmembrane type-1" evidence="8">
    <location>
        <begin position="84"/>
        <end position="219"/>
    </location>
</feature>
<dbReference type="EMBL" id="VUMB01000018">
    <property type="protein sequence ID" value="MSS40687.1"/>
    <property type="molecule type" value="Genomic_DNA"/>
</dbReference>
<dbReference type="InterPro" id="IPR000515">
    <property type="entry name" value="MetI-like"/>
</dbReference>
<evidence type="ECO:0000256" key="2">
    <source>
        <dbReference type="ARBA" id="ARBA00022448"/>
    </source>
</evidence>
<sequence>MLEENHDQQVDRMRAATNAGDRGRWRKFGGRNRNVAALIGLAVICIIWFAAAHIVDKPFLFPYLEDVFKEVGFSLTDLYVLRNLGITMRRVLTGSLYAFIIGFPLGMLMGYSPQILKALSPFMNSLRQVPIMAWVPLAIVWFGIGDGPTIFLIAFSGIFTIILNTISGVQDISKDYYHAARSMGASTFGVIKDVVLPGSLPGVLTGLRLAVGLGWMSVI</sequence>
<feature type="transmembrane region" description="Helical" evidence="7">
    <location>
        <begin position="125"/>
        <end position="144"/>
    </location>
</feature>
<reference evidence="9 10" key="1">
    <citation type="submission" date="2019-08" db="EMBL/GenBank/DDBJ databases">
        <title>In-depth cultivation of the pig gut microbiome towards novel bacterial diversity and tailored functional studies.</title>
        <authorList>
            <person name="Wylensek D."/>
            <person name="Hitch T.C.A."/>
            <person name="Clavel T."/>
        </authorList>
    </citation>
    <scope>NUCLEOTIDE SEQUENCE [LARGE SCALE GENOMIC DNA]</scope>
    <source>
        <strain evidence="9 10">BL-389-WT-3D</strain>
    </source>
</reference>
<feature type="transmembrane region" description="Helical" evidence="7">
    <location>
        <begin position="150"/>
        <end position="169"/>
    </location>
</feature>
<evidence type="ECO:0000256" key="3">
    <source>
        <dbReference type="ARBA" id="ARBA00022475"/>
    </source>
</evidence>
<accession>A0A844F9L7</accession>
<feature type="transmembrane region" description="Helical" evidence="7">
    <location>
        <begin position="91"/>
        <end position="113"/>
    </location>
</feature>
<evidence type="ECO:0000259" key="8">
    <source>
        <dbReference type="PROSITE" id="PS50928"/>
    </source>
</evidence>
<dbReference type="GO" id="GO:0055085">
    <property type="term" value="P:transmembrane transport"/>
    <property type="evidence" value="ECO:0007669"/>
    <property type="project" value="InterPro"/>
</dbReference>
<dbReference type="NCBIfam" id="NF040733">
    <property type="entry name" value="ABC_perm_U"/>
    <property type="match status" value="1"/>
</dbReference>
<dbReference type="AlphaFoldDB" id="A0A844F9L7"/>
<comment type="caution">
    <text evidence="9">The sequence shown here is derived from an EMBL/GenBank/DDBJ whole genome shotgun (WGS) entry which is preliminary data.</text>
</comment>
<evidence type="ECO:0000256" key="1">
    <source>
        <dbReference type="ARBA" id="ARBA00004651"/>
    </source>
</evidence>
<dbReference type="Gene3D" id="1.10.3720.10">
    <property type="entry name" value="MetI-like"/>
    <property type="match status" value="1"/>
</dbReference>
<evidence type="ECO:0000256" key="5">
    <source>
        <dbReference type="ARBA" id="ARBA00022989"/>
    </source>
</evidence>
<feature type="transmembrane region" description="Helical" evidence="7">
    <location>
        <begin position="35"/>
        <end position="55"/>
    </location>
</feature>
<evidence type="ECO:0000313" key="10">
    <source>
        <dbReference type="Proteomes" id="UP000462363"/>
    </source>
</evidence>
<keyword evidence="3" id="KW-1003">Cell membrane</keyword>
<comment type="subcellular location">
    <subcellularLocation>
        <location evidence="1 7">Cell membrane</location>
        <topology evidence="1 7">Multi-pass membrane protein</topology>
    </subcellularLocation>
</comment>
<dbReference type="PANTHER" id="PTHR30151:SF0">
    <property type="entry name" value="ABC TRANSPORTER PERMEASE PROTEIN MJ0413-RELATED"/>
    <property type="match status" value="1"/>
</dbReference>
<dbReference type="InterPro" id="IPR035906">
    <property type="entry name" value="MetI-like_sf"/>
</dbReference>
<evidence type="ECO:0000256" key="6">
    <source>
        <dbReference type="ARBA" id="ARBA00023136"/>
    </source>
</evidence>
<protein>
    <submittedName>
        <fullName evidence="9">ABC transporter permease</fullName>
    </submittedName>
</protein>
<gene>
    <name evidence="9" type="ORF">FYJ37_10070</name>
</gene>
<organism evidence="9 10">
    <name type="scientific">Clostridium scindens (strain JCM 10418 / VPI 12708)</name>
    <dbReference type="NCBI Taxonomy" id="29347"/>
    <lineage>
        <taxon>Bacteria</taxon>
        <taxon>Bacillati</taxon>
        <taxon>Bacillota</taxon>
        <taxon>Clostridia</taxon>
        <taxon>Lachnospirales</taxon>
        <taxon>Lachnospiraceae</taxon>
    </lineage>
</organism>
<proteinExistence type="inferred from homology"/>
<dbReference type="CDD" id="cd06261">
    <property type="entry name" value="TM_PBP2"/>
    <property type="match status" value="1"/>
</dbReference>
<dbReference type="PROSITE" id="PS50928">
    <property type="entry name" value="ABC_TM1"/>
    <property type="match status" value="1"/>
</dbReference>
<comment type="similarity">
    <text evidence="7">Belongs to the binding-protein-dependent transport system permease family.</text>
</comment>